<dbReference type="RefSeq" id="WP_263713136.1">
    <property type="nucleotide sequence ID" value="NZ_JAOWKX010000007.1"/>
</dbReference>
<dbReference type="SUPFAM" id="SSF54909">
    <property type="entry name" value="Dimeric alpha+beta barrel"/>
    <property type="match status" value="1"/>
</dbReference>
<comment type="similarity">
    <text evidence="1">Belongs to the YciI family.</text>
</comment>
<comment type="caution">
    <text evidence="3">The sequence shown here is derived from an EMBL/GenBank/DDBJ whole genome shotgun (WGS) entry which is preliminary data.</text>
</comment>
<dbReference type="Gene3D" id="3.30.70.1060">
    <property type="entry name" value="Dimeric alpha+beta barrel"/>
    <property type="match status" value="1"/>
</dbReference>
<feature type="domain" description="YCII-related" evidence="2">
    <location>
        <begin position="16"/>
        <end position="82"/>
    </location>
</feature>
<evidence type="ECO:0000313" key="3">
    <source>
        <dbReference type="EMBL" id="MCV2885857.1"/>
    </source>
</evidence>
<dbReference type="Pfam" id="PF03795">
    <property type="entry name" value="YCII"/>
    <property type="match status" value="1"/>
</dbReference>
<organism evidence="3 4">
    <name type="scientific">Fluctibacter corallii</name>
    <dbReference type="NCBI Taxonomy" id="2984329"/>
    <lineage>
        <taxon>Bacteria</taxon>
        <taxon>Pseudomonadati</taxon>
        <taxon>Pseudomonadota</taxon>
        <taxon>Gammaproteobacteria</taxon>
        <taxon>Alteromonadales</taxon>
        <taxon>Alteromonadaceae</taxon>
        <taxon>Fluctibacter</taxon>
    </lineage>
</organism>
<sequence length="98" mass="10910">MFLVDMSFTDMEKITPALTDAHRQYLRTQYESSQLLFGGRKEPRTGGMLISAHSSKQELLGMLSSDPFIKSGAVSYSITEFTPVMASQKYMSVVADYG</sequence>
<name>A0ABT3AB85_9ALTE</name>
<dbReference type="InterPro" id="IPR011008">
    <property type="entry name" value="Dimeric_a/b-barrel"/>
</dbReference>
<dbReference type="InterPro" id="IPR005545">
    <property type="entry name" value="YCII"/>
</dbReference>
<dbReference type="PANTHER" id="PTHR37828:SF1">
    <property type="entry name" value="YCII-RELATED DOMAIN-CONTAINING PROTEIN"/>
    <property type="match status" value="1"/>
</dbReference>
<evidence type="ECO:0000313" key="4">
    <source>
        <dbReference type="Proteomes" id="UP001652504"/>
    </source>
</evidence>
<accession>A0ABT3AB85</accession>
<evidence type="ECO:0000256" key="1">
    <source>
        <dbReference type="ARBA" id="ARBA00007689"/>
    </source>
</evidence>
<proteinExistence type="inferred from homology"/>
<keyword evidence="4" id="KW-1185">Reference proteome</keyword>
<gene>
    <name evidence="3" type="ORF">OE749_14255</name>
</gene>
<dbReference type="EMBL" id="JAOWKX010000007">
    <property type="protein sequence ID" value="MCV2885857.1"/>
    <property type="molecule type" value="Genomic_DNA"/>
</dbReference>
<protein>
    <submittedName>
        <fullName evidence="3">YciI family protein</fullName>
    </submittedName>
</protein>
<reference evidence="3 4" key="1">
    <citation type="submission" date="2022-10" db="EMBL/GenBank/DDBJ databases">
        <title>Aestuariibacter sp. AA17 isolated from Montipora capitata coral fragment.</title>
        <authorList>
            <person name="Emsley S.A."/>
            <person name="Pfannmuller K.M."/>
            <person name="Loughran R.M."/>
            <person name="Shlafstein M."/>
            <person name="Papke E."/>
            <person name="Saw J.H."/>
            <person name="Ushijima B."/>
            <person name="Videau P."/>
        </authorList>
    </citation>
    <scope>NUCLEOTIDE SEQUENCE [LARGE SCALE GENOMIC DNA]</scope>
    <source>
        <strain evidence="3 4">AA17</strain>
    </source>
</reference>
<dbReference type="PANTHER" id="PTHR37828">
    <property type="entry name" value="GSR2449 PROTEIN"/>
    <property type="match status" value="1"/>
</dbReference>
<dbReference type="Proteomes" id="UP001652504">
    <property type="component" value="Unassembled WGS sequence"/>
</dbReference>
<evidence type="ECO:0000259" key="2">
    <source>
        <dbReference type="Pfam" id="PF03795"/>
    </source>
</evidence>